<reference evidence="2 3" key="1">
    <citation type="submission" date="2017-10" db="EMBL/GenBank/DDBJ databases">
        <title>A novel species of cold-tolerant Malassezia isolated from bats.</title>
        <authorList>
            <person name="Lorch J.M."/>
            <person name="Palmer J.M."/>
            <person name="Vanderwolf K.J."/>
            <person name="Schmidt K.Z."/>
            <person name="Verant M.L."/>
            <person name="Weller T.J."/>
            <person name="Blehert D.S."/>
        </authorList>
    </citation>
    <scope>NUCLEOTIDE SEQUENCE [LARGE SCALE GENOMIC DNA]</scope>
    <source>
        <strain evidence="2 3">NWHC:44797-103</strain>
    </source>
</reference>
<dbReference type="EMBL" id="KZ454991">
    <property type="protein sequence ID" value="PKI83431.1"/>
    <property type="molecule type" value="Genomic_DNA"/>
</dbReference>
<name>A0A2N1JA47_9BASI</name>
<dbReference type="Proteomes" id="UP000232875">
    <property type="component" value="Unassembled WGS sequence"/>
</dbReference>
<dbReference type="SUPFAM" id="SSF55811">
    <property type="entry name" value="Nudix"/>
    <property type="match status" value="1"/>
</dbReference>
<sequence>MTLLAALHKAHNCDPWTDRALHAFVLDDVQIGFVQPRVLDAIRQFLRETLSDVLVIKEDGAHDVVTLAHGTSRAQRTAAMSALVAWMRARRIFPDPLDGWRDEPYAVYARAHGSASRSHVAFTLERAACALFGFATFGVHLTAYTPDGRIWVSKRSRTKQTWPSYYDNSVAGGIIAGDAPMASMIRECYEEAGLTEEQVTPYIKQTGCISYFHKTDAGWYQPEMQFTYDLALPSTEIVLAPVDGEAESFELLDKDAVLERVETLEFKPNCALVVADFFARHGMLTFENEEHYTAILECIHTPLRLPTP</sequence>
<dbReference type="AlphaFoldDB" id="A0A2N1JA47"/>
<gene>
    <name evidence="2" type="ORF">MVES_002506</name>
</gene>
<dbReference type="STRING" id="2020962.A0A2N1JA47"/>
<evidence type="ECO:0000313" key="3">
    <source>
        <dbReference type="Proteomes" id="UP000232875"/>
    </source>
</evidence>
<dbReference type="GO" id="GO:0044715">
    <property type="term" value="F:8-oxo-dGDP phosphatase activity"/>
    <property type="evidence" value="ECO:0007669"/>
    <property type="project" value="UniProtKB-ARBA"/>
</dbReference>
<organism evidence="2 3">
    <name type="scientific">Malassezia vespertilionis</name>
    <dbReference type="NCBI Taxonomy" id="2020962"/>
    <lineage>
        <taxon>Eukaryota</taxon>
        <taxon>Fungi</taxon>
        <taxon>Dikarya</taxon>
        <taxon>Basidiomycota</taxon>
        <taxon>Ustilaginomycotina</taxon>
        <taxon>Malasseziomycetes</taxon>
        <taxon>Malasseziales</taxon>
        <taxon>Malasseziaceae</taxon>
        <taxon>Malassezia</taxon>
    </lineage>
</organism>
<dbReference type="PROSITE" id="PS51462">
    <property type="entry name" value="NUDIX"/>
    <property type="match status" value="1"/>
</dbReference>
<evidence type="ECO:0000313" key="2">
    <source>
        <dbReference type="EMBL" id="PKI83431.1"/>
    </source>
</evidence>
<dbReference type="PANTHER" id="PTHR13622:SF8">
    <property type="entry name" value="THIAMIN PYROPHOSPHOKINASE 1"/>
    <property type="match status" value="1"/>
</dbReference>
<dbReference type="InterPro" id="IPR015797">
    <property type="entry name" value="NUDIX_hydrolase-like_dom_sf"/>
</dbReference>
<dbReference type="Pfam" id="PF00293">
    <property type="entry name" value="NUDIX"/>
    <property type="match status" value="1"/>
</dbReference>
<accession>A0A2N1JA47</accession>
<evidence type="ECO:0000259" key="1">
    <source>
        <dbReference type="PROSITE" id="PS51462"/>
    </source>
</evidence>
<dbReference type="Pfam" id="PF15916">
    <property type="entry name" value="DUF4743"/>
    <property type="match status" value="1"/>
</dbReference>
<dbReference type="InterPro" id="IPR031804">
    <property type="entry name" value="DUF4743"/>
</dbReference>
<feature type="domain" description="Nudix hydrolase" evidence="1">
    <location>
        <begin position="124"/>
        <end position="276"/>
    </location>
</feature>
<dbReference type="OrthoDB" id="10261522at2759"/>
<dbReference type="PANTHER" id="PTHR13622">
    <property type="entry name" value="THIAMIN PYROPHOSPHOKINASE"/>
    <property type="match status" value="1"/>
</dbReference>
<proteinExistence type="predicted"/>
<dbReference type="FunFam" id="3.90.79.10:FF:000019">
    <property type="entry name" value="Thiamin pyrophosphokinase, putative"/>
    <property type="match status" value="1"/>
</dbReference>
<protein>
    <recommendedName>
        <fullName evidence="1">Nudix hydrolase domain-containing protein</fullName>
    </recommendedName>
</protein>
<dbReference type="CDD" id="cd03676">
    <property type="entry name" value="NUDIX_Tnr3_like"/>
    <property type="match status" value="1"/>
</dbReference>
<dbReference type="InterPro" id="IPR000086">
    <property type="entry name" value="NUDIX_hydrolase_dom"/>
</dbReference>
<dbReference type="Gene3D" id="3.90.79.10">
    <property type="entry name" value="Nucleoside Triphosphate Pyrophosphohydrolase"/>
    <property type="match status" value="1"/>
</dbReference>
<keyword evidence="3" id="KW-1185">Reference proteome</keyword>